<dbReference type="EMBL" id="JAESIY010000007">
    <property type="protein sequence ID" value="MBL3657361.1"/>
    <property type="molecule type" value="Genomic_DNA"/>
</dbReference>
<dbReference type="PANTHER" id="PTHR30572:SF18">
    <property type="entry name" value="ABC-TYPE MACROLIDE FAMILY EXPORT SYSTEM PERMEASE COMPONENT 2"/>
    <property type="match status" value="1"/>
</dbReference>
<feature type="transmembrane region" description="Helical" evidence="6">
    <location>
        <begin position="718"/>
        <end position="742"/>
    </location>
</feature>
<comment type="caution">
    <text evidence="9">The sequence shown here is derived from an EMBL/GenBank/DDBJ whole genome shotgun (WGS) entry which is preliminary data.</text>
</comment>
<dbReference type="InterPro" id="IPR025857">
    <property type="entry name" value="MacB_PCD"/>
</dbReference>
<dbReference type="Pfam" id="PF12704">
    <property type="entry name" value="MacB_PCD"/>
    <property type="match status" value="2"/>
</dbReference>
<feature type="transmembrane region" description="Helical" evidence="6">
    <location>
        <begin position="418"/>
        <end position="443"/>
    </location>
</feature>
<comment type="subcellular location">
    <subcellularLocation>
        <location evidence="1">Cell membrane</location>
        <topology evidence="1">Multi-pass membrane protein</topology>
    </subcellularLocation>
</comment>
<dbReference type="GO" id="GO:0005886">
    <property type="term" value="C:plasma membrane"/>
    <property type="evidence" value="ECO:0007669"/>
    <property type="project" value="UniProtKB-SubCell"/>
</dbReference>
<feature type="domain" description="MacB-like periplasmic core" evidence="8">
    <location>
        <begin position="20"/>
        <end position="240"/>
    </location>
</feature>
<sequence length="801" mass="90119">MIRNYLKIGIRNLIKGKAFSIINILGLAIGMAAFLLIIQYVRFEKSYEDFNANVDNIYRVTLDMYDGNEYIVTDCETYGPLGPLLKDKYPEVKEYVRMFYTDVVEVKSGSESFYESQVYFADPSVLDVFSYHILKGNKEEVLNKPFQVVLTHSTALKYFDTDDVLGKSMNIDGDEYQVTGVMADVPPNTHIKFDLLLSHQSIPKLYDWYEKYAWQGNNEYTYLLMQPGTDLVAFNKKLEELSETLEDVEEEVFKAGLISDIHLYSDKTYEPEPTGGAQTVSFLLLIAIFIIAIAWVNYINLSTSRAISRAREVGVRKVLGSAKGQLVFQFLFESILVNLIAIIIAFTLMQISLPYFRDISGQPIALNVITDYQFWILLFAIFIVGSLLSGIYPAMVLSSFKPVVVLKGKLKNSNHGQWLRKALVVFQFSCTIFLIIGTAVVYLQLDHLRTRDLGMKLEHTLSLRGPQISENDSILDVKLQGFKNQILNYPDIQNVAFSESVPGLSLHELSSTTGIKRLGDNSDAGNGLVYYVIAANADFVPTLSMEVISGHNFDNTTAQGSQILINERAAEVLGFESPEAAIGEEITYYYDRQPSTVIGVIKNFYQRSPKDSHLPMLFPYRPVEDYISIKIGGKDTKSTMSTIEKEWNTLFPESTFDYFFLDKTYDQQFKADANFGAVITVFAVLAIFIACLGLFGLSSFNIAQRNKEMGIRKILGASLGEIVTLLSKGIAISILIANVLAIPLAYFSLKEWLASYINHIELSWWLFVFPLFVVGLLAMVTIGFNTIKTAIANPVDSLRQE</sequence>
<feature type="domain" description="ABC3 transporter permease C-terminal" evidence="7">
    <location>
        <begin position="681"/>
        <end position="791"/>
    </location>
</feature>
<evidence type="ECO:0000256" key="5">
    <source>
        <dbReference type="ARBA" id="ARBA00023136"/>
    </source>
</evidence>
<evidence type="ECO:0000256" key="1">
    <source>
        <dbReference type="ARBA" id="ARBA00004651"/>
    </source>
</evidence>
<evidence type="ECO:0000313" key="9">
    <source>
        <dbReference type="EMBL" id="MBL3657361.1"/>
    </source>
</evidence>
<dbReference type="Pfam" id="PF02687">
    <property type="entry name" value="FtsX"/>
    <property type="match status" value="2"/>
</dbReference>
<feature type="transmembrane region" description="Helical" evidence="6">
    <location>
        <begin position="372"/>
        <end position="397"/>
    </location>
</feature>
<dbReference type="InterPro" id="IPR003838">
    <property type="entry name" value="ABC3_permease_C"/>
</dbReference>
<feature type="domain" description="ABC3 transporter permease C-terminal" evidence="7">
    <location>
        <begin position="285"/>
        <end position="400"/>
    </location>
</feature>
<protein>
    <submittedName>
        <fullName evidence="9">ABC transporter permease</fullName>
    </submittedName>
</protein>
<organism evidence="9 10">
    <name type="scientific">Fulvivirga sediminis</name>
    <dbReference type="NCBI Taxonomy" id="2803949"/>
    <lineage>
        <taxon>Bacteria</taxon>
        <taxon>Pseudomonadati</taxon>
        <taxon>Bacteroidota</taxon>
        <taxon>Cytophagia</taxon>
        <taxon>Cytophagales</taxon>
        <taxon>Fulvivirgaceae</taxon>
        <taxon>Fulvivirga</taxon>
    </lineage>
</organism>
<evidence type="ECO:0000256" key="4">
    <source>
        <dbReference type="ARBA" id="ARBA00022989"/>
    </source>
</evidence>
<keyword evidence="10" id="KW-1185">Reference proteome</keyword>
<keyword evidence="3 6" id="KW-0812">Transmembrane</keyword>
<reference evidence="9" key="1">
    <citation type="submission" date="2021-01" db="EMBL/GenBank/DDBJ databases">
        <title>Fulvivirga kasyanovii gen. nov., sp nov., a novel member of the phylum Bacteroidetes isolated from seawater in a mussel farm.</title>
        <authorList>
            <person name="Zhao L.-H."/>
            <person name="Wang Z.-J."/>
        </authorList>
    </citation>
    <scope>NUCLEOTIDE SEQUENCE</scope>
    <source>
        <strain evidence="9">2943</strain>
    </source>
</reference>
<dbReference type="InterPro" id="IPR050250">
    <property type="entry name" value="Macrolide_Exporter_MacB"/>
</dbReference>
<evidence type="ECO:0000256" key="3">
    <source>
        <dbReference type="ARBA" id="ARBA00022692"/>
    </source>
</evidence>
<evidence type="ECO:0000259" key="7">
    <source>
        <dbReference type="Pfam" id="PF02687"/>
    </source>
</evidence>
<keyword evidence="2" id="KW-1003">Cell membrane</keyword>
<evidence type="ECO:0000313" key="10">
    <source>
        <dbReference type="Proteomes" id="UP000659388"/>
    </source>
</evidence>
<name>A0A937F8X0_9BACT</name>
<feature type="domain" description="MacB-like periplasmic core" evidence="8">
    <location>
        <begin position="467"/>
        <end position="605"/>
    </location>
</feature>
<evidence type="ECO:0000256" key="6">
    <source>
        <dbReference type="SAM" id="Phobius"/>
    </source>
</evidence>
<dbReference type="RefSeq" id="WP_202245138.1">
    <property type="nucleotide sequence ID" value="NZ_JAESIY010000007.1"/>
</dbReference>
<accession>A0A937F8X0</accession>
<keyword evidence="5 6" id="KW-0472">Membrane</keyword>
<feature type="transmembrane region" description="Helical" evidence="6">
    <location>
        <begin position="762"/>
        <end position="784"/>
    </location>
</feature>
<gene>
    <name evidence="9" type="ORF">JL102_14535</name>
</gene>
<dbReference type="PANTHER" id="PTHR30572">
    <property type="entry name" value="MEMBRANE COMPONENT OF TRANSPORTER-RELATED"/>
    <property type="match status" value="1"/>
</dbReference>
<feature type="transmembrane region" description="Helical" evidence="6">
    <location>
        <begin position="326"/>
        <end position="352"/>
    </location>
</feature>
<feature type="transmembrane region" description="Helical" evidence="6">
    <location>
        <begin position="280"/>
        <end position="301"/>
    </location>
</feature>
<evidence type="ECO:0000259" key="8">
    <source>
        <dbReference type="Pfam" id="PF12704"/>
    </source>
</evidence>
<dbReference type="GO" id="GO:0022857">
    <property type="term" value="F:transmembrane transporter activity"/>
    <property type="evidence" value="ECO:0007669"/>
    <property type="project" value="TreeGrafter"/>
</dbReference>
<proteinExistence type="predicted"/>
<evidence type="ECO:0000256" key="2">
    <source>
        <dbReference type="ARBA" id="ARBA00022475"/>
    </source>
</evidence>
<dbReference type="Proteomes" id="UP000659388">
    <property type="component" value="Unassembled WGS sequence"/>
</dbReference>
<dbReference type="AlphaFoldDB" id="A0A937F8X0"/>
<keyword evidence="4 6" id="KW-1133">Transmembrane helix</keyword>
<feature type="transmembrane region" description="Helical" evidence="6">
    <location>
        <begin position="21"/>
        <end position="41"/>
    </location>
</feature>
<feature type="transmembrane region" description="Helical" evidence="6">
    <location>
        <begin position="675"/>
        <end position="697"/>
    </location>
</feature>